<organism evidence="1 2">
    <name type="scientific">Candidatus Uhrbacteria bacterium CG_4_9_14_3_um_filter_36_7</name>
    <dbReference type="NCBI Taxonomy" id="1975033"/>
    <lineage>
        <taxon>Bacteria</taxon>
        <taxon>Candidatus Uhriibacteriota</taxon>
    </lineage>
</organism>
<dbReference type="Proteomes" id="UP000229749">
    <property type="component" value="Unassembled WGS sequence"/>
</dbReference>
<comment type="caution">
    <text evidence="1">The sequence shown here is derived from an EMBL/GenBank/DDBJ whole genome shotgun (WGS) entry which is preliminary data.</text>
</comment>
<gene>
    <name evidence="1" type="ORF">CO172_02090</name>
</gene>
<protein>
    <submittedName>
        <fullName evidence="1">Uncharacterized protein</fullName>
    </submittedName>
</protein>
<accession>A0A2M7XHH1</accession>
<reference evidence="2" key="1">
    <citation type="submission" date="2017-09" db="EMBL/GenBank/DDBJ databases">
        <title>Depth-based differentiation of microbial function through sediment-hosted aquifers and enrichment of novel symbionts in the deep terrestrial subsurface.</title>
        <authorList>
            <person name="Probst A.J."/>
            <person name="Ladd B."/>
            <person name="Jarett J.K."/>
            <person name="Geller-Mcgrath D.E."/>
            <person name="Sieber C.M.K."/>
            <person name="Emerson J.B."/>
            <person name="Anantharaman K."/>
            <person name="Thomas B.C."/>
            <person name="Malmstrom R."/>
            <person name="Stieglmeier M."/>
            <person name="Klingl A."/>
            <person name="Woyke T."/>
            <person name="Ryan C.M."/>
            <person name="Banfield J.F."/>
        </authorList>
    </citation>
    <scope>NUCLEOTIDE SEQUENCE [LARGE SCALE GENOMIC DNA]</scope>
</reference>
<dbReference type="AlphaFoldDB" id="A0A2M7XHH1"/>
<evidence type="ECO:0000313" key="2">
    <source>
        <dbReference type="Proteomes" id="UP000229749"/>
    </source>
</evidence>
<evidence type="ECO:0000313" key="1">
    <source>
        <dbReference type="EMBL" id="PJA47321.1"/>
    </source>
</evidence>
<proteinExistence type="predicted"/>
<dbReference type="EMBL" id="PFWS01000032">
    <property type="protein sequence ID" value="PJA47321.1"/>
    <property type="molecule type" value="Genomic_DNA"/>
</dbReference>
<name>A0A2M7XHH1_9BACT</name>
<sequence length="1200" mass="131934">MEVTDAYRFENDTNSVIQVDRDRACAQWLACSSWYSAWDERDGHYRNICDQIDLCTQYSRSGDSTFCSNWTEQTPLTLTTDIYTGRNTSWYGLEYSGFSIPNQLPIEFYGQININPSLYCVDNVSHEPQKDSKGELKECAIDSDCKNSSQICEIAEPDYRLAYMAGYCDENRGEDCLVGFCSISGKTCTNDNACNTASLETCITGYCIASPSTETYCTADNDCTTSPYTTCQGGVCVEIKKDSSGKQMGCFNTSDCTSGGTCIPAALAKTGACYNENCLLDVNGAPFEIEVSETQQCRGYPEISSPFSVDIVEEWIDPDALNNPKESINTYDATPYTFKYGFQGVSTCAPYLASDGSIQFTDDCMCNYDRISYGQGASFRYYPVDISFESIPNALCIGGKNPGKACGVDDCEGSLCGADLCDGGDCSPVTKKDTFLGWEGYCVERDTSIQINGETDTKNRACLTWLPVDQLVGSTDLYAKYTEAGYGEKDTYYCADVDVTYTLKTSTDFACAESFDYDEVDSSKNYVLNCQNDTAVGSSWWNHEACWMTAFCPRGYFGVITGCKDYAPKKDDGDPMCGGADDDNSDSDCPFFCVPELSFHEDSGEPCEAPTGLSSKAITSSNSIADNESDQIDGSYINFTMYAAPADTWTSLKTRYADCAVKGLLESDVESFLQEKLSDQSIYVYEGDEDDSHLYRDLVIPIYPEVACTSLIKVATKDNKTEYNIAWTDRVWDDGSAQSRYTIQSDTEGLNYSTLTSIYPFGAVKDLNEFKAESFYQIDPVPITPAMCDSNDDSYLDLAKIPETISTNVKCPSEYSMPPNEQTGDYARPYQAIELGSGYSSSYGGTTYYFIGPEGTEPSDQMIQRAVDRLKQIFAKSISGSYVWNPGNAGNIVKENNPSDAWNALDNSSKSTVLGKYENKTLSEEWTTWDITATGDGKVVPTPPVVKSVGMCYSNLCQEGEEDAFTVNGVDSGIISGTEGQQHVTVKFFAYADSDQMPLRNIVVDWGDGKRSTEGGGLPWPTNSQTGSSSGNNFYKNHRGLIPKSGNKTLTYCDGADEDGNLEWGFTNSACDASYFNFEHDYLCSESILNTLGLCEFTEDGRLKNSPCLGGGKELPFAKNMCVFQPRVHLKDNWGWCTGNCTSALSDDNTDNCYAGKIYDECNTSKCPSEGIDKSCPDYWGGTTNPWINFTGYIVVEPQN</sequence>